<evidence type="ECO:0000256" key="1">
    <source>
        <dbReference type="ARBA" id="ARBA00023002"/>
    </source>
</evidence>
<dbReference type="GO" id="GO:0070967">
    <property type="term" value="F:coenzyme F420 binding"/>
    <property type="evidence" value="ECO:0007669"/>
    <property type="project" value="TreeGrafter"/>
</dbReference>
<dbReference type="GO" id="GO:0016627">
    <property type="term" value="F:oxidoreductase activity, acting on the CH-CH group of donors"/>
    <property type="evidence" value="ECO:0007669"/>
    <property type="project" value="TreeGrafter"/>
</dbReference>
<accession>A0A5J4LRY5</accession>
<dbReference type="PANTHER" id="PTHR35176:SF2">
    <property type="entry name" value="F420H(2)-DEPENDENT REDUCTASE RV1155"/>
    <property type="match status" value="1"/>
</dbReference>
<dbReference type="InterPro" id="IPR019920">
    <property type="entry name" value="F420-binding_dom_put"/>
</dbReference>
<dbReference type="PANTHER" id="PTHR35176">
    <property type="entry name" value="HEME OXYGENASE HI_0854-RELATED"/>
    <property type="match status" value="1"/>
</dbReference>
<dbReference type="Proteomes" id="UP000325598">
    <property type="component" value="Unassembled WGS sequence"/>
</dbReference>
<name>A0A5J4LRY5_9ACTN</name>
<dbReference type="Pfam" id="PF01243">
    <property type="entry name" value="PNPOx_N"/>
    <property type="match status" value="1"/>
</dbReference>
<dbReference type="InterPro" id="IPR011576">
    <property type="entry name" value="Pyridox_Oxase_N"/>
</dbReference>
<protein>
    <submittedName>
        <fullName evidence="3">PPOX class F420-dependent enzyme</fullName>
    </submittedName>
</protein>
<evidence type="ECO:0000313" key="3">
    <source>
        <dbReference type="EMBL" id="GES34339.1"/>
    </source>
</evidence>
<dbReference type="NCBIfam" id="TIGR03618">
    <property type="entry name" value="Rv1155_F420"/>
    <property type="match status" value="1"/>
</dbReference>
<dbReference type="EMBL" id="BLAG01000027">
    <property type="protein sequence ID" value="GES34339.1"/>
    <property type="molecule type" value="Genomic_DNA"/>
</dbReference>
<comment type="caution">
    <text evidence="3">The sequence shown here is derived from an EMBL/GenBank/DDBJ whole genome shotgun (WGS) entry which is preliminary data.</text>
</comment>
<proteinExistence type="predicted"/>
<keyword evidence="1" id="KW-0560">Oxidoreductase</keyword>
<evidence type="ECO:0000259" key="2">
    <source>
        <dbReference type="Pfam" id="PF01243"/>
    </source>
</evidence>
<feature type="domain" description="Pyridoxamine 5'-phosphate oxidase N-terminal" evidence="2">
    <location>
        <begin position="39"/>
        <end position="166"/>
    </location>
</feature>
<dbReference type="GO" id="GO:0005829">
    <property type="term" value="C:cytosol"/>
    <property type="evidence" value="ECO:0007669"/>
    <property type="project" value="TreeGrafter"/>
</dbReference>
<dbReference type="AlphaFoldDB" id="A0A5J4LRY5"/>
<keyword evidence="4" id="KW-1185">Reference proteome</keyword>
<dbReference type="InterPro" id="IPR052019">
    <property type="entry name" value="F420H2_bilvrd_red/Heme_oxyg"/>
</dbReference>
<reference evidence="3 4" key="1">
    <citation type="submission" date="2019-10" db="EMBL/GenBank/DDBJ databases">
        <title>Whole genome shotgun sequence of Streptomyces angustmyceticus NBRC 3934.</title>
        <authorList>
            <person name="Hosoyama A."/>
            <person name="Ichikawa N."/>
            <person name="Kimura A."/>
            <person name="Kitahashi Y."/>
            <person name="Komaki H."/>
            <person name="Uohara A."/>
        </authorList>
    </citation>
    <scope>NUCLEOTIDE SEQUENCE [LARGE SCALE GENOMIC DNA]</scope>
    <source>
        <strain evidence="3 4">NBRC 3934</strain>
    </source>
</reference>
<dbReference type="SUPFAM" id="SSF50475">
    <property type="entry name" value="FMN-binding split barrel"/>
    <property type="match status" value="1"/>
</dbReference>
<dbReference type="Gene3D" id="2.30.110.10">
    <property type="entry name" value="Electron Transport, Fmn-binding Protein, Chain A"/>
    <property type="match status" value="1"/>
</dbReference>
<organism evidence="3 4">
    <name type="scientific">Streptomyces angustmyceticus</name>
    <dbReference type="NCBI Taxonomy" id="285578"/>
    <lineage>
        <taxon>Bacteria</taxon>
        <taxon>Bacillati</taxon>
        <taxon>Actinomycetota</taxon>
        <taxon>Actinomycetes</taxon>
        <taxon>Kitasatosporales</taxon>
        <taxon>Streptomycetaceae</taxon>
        <taxon>Streptomyces</taxon>
    </lineage>
</organism>
<evidence type="ECO:0000313" key="4">
    <source>
        <dbReference type="Proteomes" id="UP000325598"/>
    </source>
</evidence>
<gene>
    <name evidence="3" type="ORF">San01_68270</name>
</gene>
<dbReference type="InterPro" id="IPR012349">
    <property type="entry name" value="Split_barrel_FMN-bd"/>
</dbReference>
<sequence length="183" mass="20394">MRVRCALRVRAHSTPRGDLSPRLAGMSPSIARNTRVELPELLEFVRPRHRAILLTRRGDGTPQGSPLTCGVDDSGRLVMSTYPERAKVRNARRVSSVSVIVLSDEWNGPWVQIDGEAEVIDAPDSVEPLVEYYRNIAGEHPDWDEYREAMRRQGKSLIRVTPLRWGPVATGGFPARLADDDGA</sequence>